<sequence length="75" mass="8286">MMQRGQQVDLPPSQQPDPETATLRDPLILSMMSDRRLFVEAESYANEKAFQARLQAAIRAEPGRGAQGGPVAHPR</sequence>
<feature type="region of interest" description="Disordered" evidence="1">
    <location>
        <begin position="1"/>
        <end position="25"/>
    </location>
</feature>
<protein>
    <submittedName>
        <fullName evidence="2">Uncharacterized protein</fullName>
    </submittedName>
</protein>
<dbReference type="Proteomes" id="UP000183760">
    <property type="component" value="Unassembled WGS sequence"/>
</dbReference>
<evidence type="ECO:0000313" key="3">
    <source>
        <dbReference type="EMBL" id="SES88981.1"/>
    </source>
</evidence>
<dbReference type="Proteomes" id="UP000321514">
    <property type="component" value="Unassembled WGS sequence"/>
</dbReference>
<dbReference type="EMBL" id="FOIB01000001">
    <property type="protein sequence ID" value="SES88981.1"/>
    <property type="molecule type" value="Genomic_DNA"/>
</dbReference>
<name>A0A511T027_MYXFU</name>
<evidence type="ECO:0000313" key="2">
    <source>
        <dbReference type="EMBL" id="GEN07494.1"/>
    </source>
</evidence>
<evidence type="ECO:0000313" key="5">
    <source>
        <dbReference type="Proteomes" id="UP000321514"/>
    </source>
</evidence>
<evidence type="ECO:0000313" key="4">
    <source>
        <dbReference type="Proteomes" id="UP000183760"/>
    </source>
</evidence>
<dbReference type="STRING" id="1334629.MFUL124B02_03375"/>
<comment type="caution">
    <text evidence="2">The sequence shown here is derived from an EMBL/GenBank/DDBJ whole genome shotgun (WGS) entry which is preliminary data.</text>
</comment>
<dbReference type="RefSeq" id="WP_143096914.1">
    <property type="nucleotide sequence ID" value="NZ_BJXR01000025.1"/>
</dbReference>
<proteinExistence type="predicted"/>
<keyword evidence="4" id="KW-1185">Reference proteome</keyword>
<gene>
    <name evidence="2" type="ORF">MFU01_25310</name>
    <name evidence="3" type="ORF">SAMN05443572_101489</name>
</gene>
<reference evidence="3 4" key="1">
    <citation type="submission" date="2016-10" db="EMBL/GenBank/DDBJ databases">
        <authorList>
            <person name="Varghese N."/>
            <person name="Submissions S."/>
        </authorList>
    </citation>
    <scope>NUCLEOTIDE SEQUENCE [LARGE SCALE GENOMIC DNA]</scope>
    <source>
        <strain evidence="3 4">DSM 16525</strain>
    </source>
</reference>
<reference evidence="2 5" key="2">
    <citation type="submission" date="2019-07" db="EMBL/GenBank/DDBJ databases">
        <title>Whole genome shotgun sequence of Myxococcus fulvus NBRC 100333.</title>
        <authorList>
            <person name="Hosoyama A."/>
            <person name="Uohara A."/>
            <person name="Ohji S."/>
            <person name="Ichikawa N."/>
        </authorList>
    </citation>
    <scope>NUCLEOTIDE SEQUENCE [LARGE SCALE GENOMIC DNA]</scope>
    <source>
        <strain evidence="2 5">NBRC 100333</strain>
    </source>
</reference>
<dbReference type="EMBL" id="BJXR01000025">
    <property type="protein sequence ID" value="GEN07494.1"/>
    <property type="molecule type" value="Genomic_DNA"/>
</dbReference>
<organism evidence="2 5">
    <name type="scientific">Myxococcus fulvus</name>
    <dbReference type="NCBI Taxonomy" id="33"/>
    <lineage>
        <taxon>Bacteria</taxon>
        <taxon>Pseudomonadati</taxon>
        <taxon>Myxococcota</taxon>
        <taxon>Myxococcia</taxon>
        <taxon>Myxococcales</taxon>
        <taxon>Cystobacterineae</taxon>
        <taxon>Myxococcaceae</taxon>
        <taxon>Myxococcus</taxon>
    </lineage>
</organism>
<dbReference type="AlphaFoldDB" id="A0A511T027"/>
<accession>A0A511T027</accession>
<evidence type="ECO:0000256" key="1">
    <source>
        <dbReference type="SAM" id="MobiDB-lite"/>
    </source>
</evidence>